<dbReference type="PROSITE" id="PS50927">
    <property type="entry name" value="BULB_LECTIN"/>
    <property type="match status" value="2"/>
</dbReference>
<dbReference type="Gene3D" id="2.90.10.10">
    <property type="entry name" value="Bulb-type lectin domain"/>
    <property type="match status" value="4"/>
</dbReference>
<protein>
    <recommendedName>
        <fullName evidence="3">1-phosphatidylinositol phosphodiesterase</fullName>
        <ecNumber evidence="2">4.6.1.13</ecNumber>
    </recommendedName>
    <alternativeName>
        <fullName evidence="4">Phosphatidylinositol diacylglycerol-lyase</fullName>
    </alternativeName>
    <alternativeName>
        <fullName evidence="5">Phosphatidylinositol-specific phospholipase C</fullName>
    </alternativeName>
</protein>
<dbReference type="PROSITE" id="PS50007">
    <property type="entry name" value="PIPLC_X_DOMAIN"/>
    <property type="match status" value="1"/>
</dbReference>
<evidence type="ECO:0000256" key="3">
    <source>
        <dbReference type="ARBA" id="ARBA00019758"/>
    </source>
</evidence>
<dbReference type="SUPFAM" id="SSF51110">
    <property type="entry name" value="alpha-D-mannose-specific plant lectins"/>
    <property type="match status" value="2"/>
</dbReference>
<dbReference type="AlphaFoldDB" id="A0ABC8B1V3"/>
<evidence type="ECO:0000256" key="2">
    <source>
        <dbReference type="ARBA" id="ARBA00012581"/>
    </source>
</evidence>
<dbReference type="Gene3D" id="3.20.20.190">
    <property type="entry name" value="Phosphatidylinositol (PI) phosphodiesterase"/>
    <property type="match status" value="1"/>
</dbReference>
<dbReference type="SMART" id="SM00108">
    <property type="entry name" value="B_lectin"/>
    <property type="match status" value="2"/>
</dbReference>
<sequence>MQMANKGTSLVNGQYLRGDDLLVSNNGKFSCYMQDDGNLVLLHGQDLARPYWSVASDAIANYVGQRAQAGPYYAEMQTDGNLVLYNGSDPAHRGGPYWATKTSQAAARFTLDMQDDGNLVLYRLGAAEAKTPLWDSKTWWAGLQVGSGAQVLNTNQWIGTDTYLISRDGRYAVYLQGDGNLVVFPTHPTSPAIPDLARPLWSIASDPTDQYVGTATPGGRYYAQMQDDGNFVLYNGSDPGHRGTPYWASGTARNQKGEFSFGIENTGGLMVCQGSGALSDSAVIRRVYPYRSWMGSLGAHFANRPLHQLVIPGTHDSGTYGLDPGKGFSRDSSAFGDFLDPTGNTTLAWGRSQDRDILTQLRSGIRFLDLRVENRPHPHPIQPHGGPHPDDRPWQHRIHIVHSLYGPNVAEVLVPVEQFLSNHRKEVVVLYFSTNVNRSMDPPAWQGFADYVTALFGNRLAPASLGTAVTLDILWSRGHQVVVIWEDPATATTHGFWPKDAVLDKFWYSNDDPSLAGLKSNLETSLRAKSNTKLSLTACAIGATTKLIEAGQFPNIDSSQLGHPKSLHEVAVQVTPAAMHWVQTDWNKLPLNIVTSDFYQIGNEVDLAITRNILT</sequence>
<dbReference type="RefSeq" id="WP_052486731.1">
    <property type="nucleotide sequence ID" value="NZ_BAAARX010000002.1"/>
</dbReference>
<dbReference type="SMART" id="SM00148">
    <property type="entry name" value="PLCXc"/>
    <property type="match status" value="1"/>
</dbReference>
<evidence type="ECO:0000256" key="4">
    <source>
        <dbReference type="ARBA" id="ARBA00030474"/>
    </source>
</evidence>
<dbReference type="KEGG" id="nsr:NS506_06048"/>
<dbReference type="InterPro" id="IPR000909">
    <property type="entry name" value="PLipase_C_PInositol-sp_X_dom"/>
</dbReference>
<evidence type="ECO:0000256" key="5">
    <source>
        <dbReference type="ARBA" id="ARBA00030782"/>
    </source>
</evidence>
<evidence type="ECO:0000313" key="7">
    <source>
        <dbReference type="EMBL" id="APB00085.1"/>
    </source>
</evidence>
<dbReference type="PANTHER" id="PTHR13593">
    <property type="match status" value="1"/>
</dbReference>
<dbReference type="GeneID" id="93376550"/>
<proteinExistence type="predicted"/>
<dbReference type="GO" id="GO:0004436">
    <property type="term" value="F:phosphatidylinositol diacylglycerol-lyase activity"/>
    <property type="evidence" value="ECO:0007669"/>
    <property type="project" value="UniProtKB-EC"/>
</dbReference>
<organism evidence="7 8">
    <name type="scientific">Nocardia seriolae</name>
    <dbReference type="NCBI Taxonomy" id="37332"/>
    <lineage>
        <taxon>Bacteria</taxon>
        <taxon>Bacillati</taxon>
        <taxon>Actinomycetota</taxon>
        <taxon>Actinomycetes</taxon>
        <taxon>Mycobacteriales</taxon>
        <taxon>Nocardiaceae</taxon>
        <taxon>Nocardia</taxon>
    </lineage>
</organism>
<dbReference type="InterPro" id="IPR017946">
    <property type="entry name" value="PLC-like_Pdiesterase_TIM-brl"/>
</dbReference>
<feature type="domain" description="Bulb-type lectin" evidence="6">
    <location>
        <begin position="7"/>
        <end position="134"/>
    </location>
</feature>
<dbReference type="CDD" id="cd08587">
    <property type="entry name" value="PI-PLCXDc_like"/>
    <property type="match status" value="1"/>
</dbReference>
<dbReference type="InterPro" id="IPR051057">
    <property type="entry name" value="PI-PLC_domain"/>
</dbReference>
<accession>A0ABC8B1V3</accession>
<gene>
    <name evidence="7" type="ORF">NS506_06048</name>
</gene>
<comment type="catalytic activity">
    <reaction evidence="1">
        <text>a 1,2-diacyl-sn-glycero-3-phospho-(1D-myo-inositol) = 1D-myo-inositol 1,2-cyclic phosphate + a 1,2-diacyl-sn-glycerol</text>
        <dbReference type="Rhea" id="RHEA:17093"/>
        <dbReference type="ChEBI" id="CHEBI:17815"/>
        <dbReference type="ChEBI" id="CHEBI:57880"/>
        <dbReference type="ChEBI" id="CHEBI:58484"/>
        <dbReference type="EC" id="4.6.1.13"/>
    </reaction>
</comment>
<dbReference type="SUPFAM" id="SSF51695">
    <property type="entry name" value="PLC-like phosphodiesterases"/>
    <property type="match status" value="1"/>
</dbReference>
<dbReference type="InterPro" id="IPR001480">
    <property type="entry name" value="Bulb-type_lectin_dom"/>
</dbReference>
<name>A0ABC8B1V3_9NOCA</name>
<evidence type="ECO:0000256" key="1">
    <source>
        <dbReference type="ARBA" id="ARBA00001316"/>
    </source>
</evidence>
<evidence type="ECO:0000259" key="6">
    <source>
        <dbReference type="PROSITE" id="PS50927"/>
    </source>
</evidence>
<feature type="domain" description="Bulb-type lectin" evidence="6">
    <location>
        <begin position="149"/>
        <end position="284"/>
    </location>
</feature>
<reference evidence="7 8" key="1">
    <citation type="submission" date="2016-10" db="EMBL/GenBank/DDBJ databases">
        <title>Genome sequence of Nocardia seriolae strain EM150506, isolated from Anguila japonica.</title>
        <authorList>
            <person name="Han H.-J."/>
        </authorList>
    </citation>
    <scope>NUCLEOTIDE SEQUENCE [LARGE SCALE GENOMIC DNA]</scope>
    <source>
        <strain evidence="7 8">EM150506</strain>
    </source>
</reference>
<dbReference type="PANTHER" id="PTHR13593:SF113">
    <property type="entry name" value="SI:DKEY-266F7.9"/>
    <property type="match status" value="1"/>
</dbReference>
<evidence type="ECO:0000313" key="8">
    <source>
        <dbReference type="Proteomes" id="UP000180166"/>
    </source>
</evidence>
<dbReference type="Proteomes" id="UP000180166">
    <property type="component" value="Chromosome"/>
</dbReference>
<dbReference type="InterPro" id="IPR036426">
    <property type="entry name" value="Bulb-type_lectin_dom_sf"/>
</dbReference>
<dbReference type="EMBL" id="CP017839">
    <property type="protein sequence ID" value="APB00085.1"/>
    <property type="molecule type" value="Genomic_DNA"/>
</dbReference>
<dbReference type="EC" id="4.6.1.13" evidence="2"/>